<dbReference type="GO" id="GO:0015031">
    <property type="term" value="P:protein transport"/>
    <property type="evidence" value="ECO:0007669"/>
    <property type="project" value="UniProtKB-KW"/>
</dbReference>
<dbReference type="EMBL" id="UINC01087721">
    <property type="protein sequence ID" value="SVC37319.1"/>
    <property type="molecule type" value="Genomic_DNA"/>
</dbReference>
<dbReference type="AlphaFoldDB" id="A0A382LKW0"/>
<comment type="subunit">
    <text evidence="2">Monomer.</text>
</comment>
<evidence type="ECO:0008006" key="9">
    <source>
        <dbReference type="Google" id="ProtNLM"/>
    </source>
</evidence>
<keyword evidence="3" id="KW-0813">Transport</keyword>
<evidence type="ECO:0000256" key="4">
    <source>
        <dbReference type="ARBA" id="ARBA00022927"/>
    </source>
</evidence>
<name>A0A382LKW0_9ZZZZ</name>
<evidence type="ECO:0000313" key="8">
    <source>
        <dbReference type="EMBL" id="SVC37319.1"/>
    </source>
</evidence>
<evidence type="ECO:0000256" key="7">
    <source>
        <dbReference type="SAM" id="Phobius"/>
    </source>
</evidence>
<proteinExistence type="inferred from homology"/>
<keyword evidence="4" id="KW-0653">Protein transport</keyword>
<keyword evidence="6" id="KW-0143">Chaperone</keyword>
<organism evidence="8">
    <name type="scientific">marine metagenome</name>
    <dbReference type="NCBI Taxonomy" id="408172"/>
    <lineage>
        <taxon>unclassified sequences</taxon>
        <taxon>metagenomes</taxon>
        <taxon>ecological metagenomes</taxon>
    </lineage>
</organism>
<dbReference type="HAMAP" id="MF_00233">
    <property type="entry name" value="LolB"/>
    <property type="match status" value="1"/>
</dbReference>
<dbReference type="Gene3D" id="2.50.20.10">
    <property type="entry name" value="Lipoprotein localisation LolA/LolB/LppX"/>
    <property type="match status" value="1"/>
</dbReference>
<keyword evidence="7" id="KW-1133">Transmembrane helix</keyword>
<dbReference type="CDD" id="cd16326">
    <property type="entry name" value="LolB"/>
    <property type="match status" value="1"/>
</dbReference>
<dbReference type="NCBIfam" id="TIGR00548">
    <property type="entry name" value="lolB"/>
    <property type="match status" value="1"/>
</dbReference>
<dbReference type="Pfam" id="PF03550">
    <property type="entry name" value="LolB"/>
    <property type="match status" value="1"/>
</dbReference>
<reference evidence="8" key="1">
    <citation type="submission" date="2018-05" db="EMBL/GenBank/DDBJ databases">
        <authorList>
            <person name="Lanie J.A."/>
            <person name="Ng W.-L."/>
            <person name="Kazmierczak K.M."/>
            <person name="Andrzejewski T.M."/>
            <person name="Davidsen T.M."/>
            <person name="Wayne K.J."/>
            <person name="Tettelin H."/>
            <person name="Glass J.I."/>
            <person name="Rusch D."/>
            <person name="Podicherti R."/>
            <person name="Tsui H.-C.T."/>
            <person name="Winkler M.E."/>
        </authorList>
    </citation>
    <scope>NUCLEOTIDE SEQUENCE</scope>
</reference>
<feature type="transmembrane region" description="Helical" evidence="7">
    <location>
        <begin position="6"/>
        <end position="27"/>
    </location>
</feature>
<evidence type="ECO:0000256" key="6">
    <source>
        <dbReference type="ARBA" id="ARBA00023186"/>
    </source>
</evidence>
<accession>A0A382LKW0</accession>
<evidence type="ECO:0000256" key="2">
    <source>
        <dbReference type="ARBA" id="ARBA00011245"/>
    </source>
</evidence>
<protein>
    <recommendedName>
        <fullName evidence="9">Outer-membrane lipoprotein LolB</fullName>
    </recommendedName>
</protein>
<dbReference type="InterPro" id="IPR004565">
    <property type="entry name" value="OM_lipoprot_LolB"/>
</dbReference>
<comment type="subcellular location">
    <subcellularLocation>
        <location evidence="1">Cell outer membrane</location>
    </subcellularLocation>
</comment>
<keyword evidence="5 7" id="KW-0472">Membrane</keyword>
<dbReference type="PROSITE" id="PS51257">
    <property type="entry name" value="PROKAR_LIPOPROTEIN"/>
    <property type="match status" value="1"/>
</dbReference>
<evidence type="ECO:0000256" key="1">
    <source>
        <dbReference type="ARBA" id="ARBA00004442"/>
    </source>
</evidence>
<dbReference type="SUPFAM" id="SSF89392">
    <property type="entry name" value="Prokaryotic lipoproteins and lipoprotein localization factors"/>
    <property type="match status" value="1"/>
</dbReference>
<dbReference type="InterPro" id="IPR029046">
    <property type="entry name" value="LolA/LolB/LppX"/>
</dbReference>
<evidence type="ECO:0000256" key="3">
    <source>
        <dbReference type="ARBA" id="ARBA00022448"/>
    </source>
</evidence>
<sequence length="198" mass="21942">MNYRLLKIGTSCFVLIIAGCVGGGFLLPDFPNWNARKVALENMEKWEFNGRIAVSSESDGFTGRLRWRQDGSFYQAQVSGPLGSGAVYMKGDSAGLSLTDKEGVVTAVPDAEHDLIARYGWTIPVKSLRFWVLGIPDPSVPAEVELNKSDQLNLLRQRGWEISIELYAVAGGQLMPERLTAVSGKNHVRLVIDNWLFR</sequence>
<keyword evidence="7" id="KW-0812">Transmembrane</keyword>
<dbReference type="GO" id="GO:0009279">
    <property type="term" value="C:cell outer membrane"/>
    <property type="evidence" value="ECO:0007669"/>
    <property type="project" value="UniProtKB-SubCell"/>
</dbReference>
<evidence type="ECO:0000256" key="5">
    <source>
        <dbReference type="ARBA" id="ARBA00023136"/>
    </source>
</evidence>
<gene>
    <name evidence="8" type="ORF">METZ01_LOCUS290173</name>
</gene>